<keyword evidence="5" id="KW-1185">Reference proteome</keyword>
<dbReference type="GO" id="GO:0005975">
    <property type="term" value="P:carbohydrate metabolic process"/>
    <property type="evidence" value="ECO:0007669"/>
    <property type="project" value="InterPro"/>
</dbReference>
<dbReference type="GO" id="GO:0016853">
    <property type="term" value="F:isomerase activity"/>
    <property type="evidence" value="ECO:0007669"/>
    <property type="project" value="UniProtKB-KW"/>
</dbReference>
<evidence type="ECO:0000256" key="1">
    <source>
        <dbReference type="ARBA" id="ARBA00008558"/>
    </source>
</evidence>
<sequence length="414" mass="46512">MDIKKLAEQYRHELTQNILPFWESHAFDPQYGGVFEALDERGEIISTDKPVALQAQAAWAFAFAYNQLGPNPAWLELAQKTVHFLLEKGRDAKGNWYQQLDRRGTSLSKATDHFPALYATLALSQLAQATGGDAYADDVQKTLARVLRKRDSSLKKQKENPGGGPSGGGTPIGRAFKNLEEFALIGHALLASESYADKKWFQKTLNGYVAELTDDFYDKRSDILLENITPEGHFWDCPAGRTLVPGRVFEVANFMMDIADRTRNRKLLNQMLDLTELTVRAAWDEASGEASPGEASPGGFYYRMDLKGKPPLEPRWNHKLAWVQLEALQTLMKAHLLSARPVFLEMFEQTHEYVWAHFPDLASGGWFTELSQKGEPFVRHKVLPDNGFFSLVKNLANVATLLEIARGKGKQRVG</sequence>
<proteinExistence type="inferred from homology"/>
<dbReference type="EMBL" id="BMXF01000001">
    <property type="protein sequence ID" value="GHB53062.1"/>
    <property type="molecule type" value="Genomic_DNA"/>
</dbReference>
<dbReference type="AlphaFoldDB" id="A0A8J3D0L2"/>
<gene>
    <name evidence="4" type="ORF">GCM10007390_02200</name>
</gene>
<evidence type="ECO:0000256" key="3">
    <source>
        <dbReference type="SAM" id="MobiDB-lite"/>
    </source>
</evidence>
<feature type="compositionally biased region" description="Basic and acidic residues" evidence="3">
    <location>
        <begin position="150"/>
        <end position="159"/>
    </location>
</feature>
<evidence type="ECO:0000256" key="2">
    <source>
        <dbReference type="ARBA" id="ARBA00023235"/>
    </source>
</evidence>
<name>A0A8J3D0L2_9BACT</name>
<dbReference type="RefSeq" id="WP_189562514.1">
    <property type="nucleotide sequence ID" value="NZ_BMXF01000001.1"/>
</dbReference>
<dbReference type="InterPro" id="IPR010819">
    <property type="entry name" value="AGE/CE"/>
</dbReference>
<dbReference type="Proteomes" id="UP000598271">
    <property type="component" value="Unassembled WGS sequence"/>
</dbReference>
<dbReference type="PANTHER" id="PTHR15108">
    <property type="entry name" value="N-ACYLGLUCOSAMINE-2-EPIMERASE"/>
    <property type="match status" value="1"/>
</dbReference>
<accession>A0A8J3D0L2</accession>
<comment type="caution">
    <text evidence="4">The sequence shown here is derived from an EMBL/GenBank/DDBJ whole genome shotgun (WGS) entry which is preliminary data.</text>
</comment>
<dbReference type="SUPFAM" id="SSF48208">
    <property type="entry name" value="Six-hairpin glycosidases"/>
    <property type="match status" value="1"/>
</dbReference>
<keyword evidence="2" id="KW-0413">Isomerase</keyword>
<feature type="compositionally biased region" description="Gly residues" evidence="3">
    <location>
        <begin position="161"/>
        <end position="171"/>
    </location>
</feature>
<reference evidence="4 5" key="1">
    <citation type="journal article" date="2014" name="Int. J. Syst. Evol. Microbiol.">
        <title>Complete genome sequence of Corynebacterium casei LMG S-19264T (=DSM 44701T), isolated from a smear-ripened cheese.</title>
        <authorList>
            <consortium name="US DOE Joint Genome Institute (JGI-PGF)"/>
            <person name="Walter F."/>
            <person name="Albersmeier A."/>
            <person name="Kalinowski J."/>
            <person name="Ruckert C."/>
        </authorList>
    </citation>
    <scope>NUCLEOTIDE SEQUENCE [LARGE SCALE GENOMIC DNA]</scope>
    <source>
        <strain evidence="4 5">KCTC 12866</strain>
    </source>
</reference>
<dbReference type="InterPro" id="IPR012341">
    <property type="entry name" value="6hp_glycosidase-like_sf"/>
</dbReference>
<comment type="similarity">
    <text evidence="1">Belongs to the N-acylglucosamine 2-epimerase family.</text>
</comment>
<dbReference type="Gene3D" id="1.50.10.10">
    <property type="match status" value="1"/>
</dbReference>
<dbReference type="Pfam" id="PF07221">
    <property type="entry name" value="GlcNAc_2-epim"/>
    <property type="match status" value="1"/>
</dbReference>
<dbReference type="InterPro" id="IPR008928">
    <property type="entry name" value="6-hairpin_glycosidase_sf"/>
</dbReference>
<evidence type="ECO:0000313" key="5">
    <source>
        <dbReference type="Proteomes" id="UP000598271"/>
    </source>
</evidence>
<feature type="region of interest" description="Disordered" evidence="3">
    <location>
        <begin position="150"/>
        <end position="171"/>
    </location>
</feature>
<evidence type="ECO:0000313" key="4">
    <source>
        <dbReference type="EMBL" id="GHB53062.1"/>
    </source>
</evidence>
<protein>
    <submittedName>
        <fullName evidence="4">N-acylglucosamine 2-epimerase</fullName>
    </submittedName>
</protein>
<organism evidence="4 5">
    <name type="scientific">Persicitalea jodogahamensis</name>
    <dbReference type="NCBI Taxonomy" id="402147"/>
    <lineage>
        <taxon>Bacteria</taxon>
        <taxon>Pseudomonadati</taxon>
        <taxon>Bacteroidota</taxon>
        <taxon>Cytophagia</taxon>
        <taxon>Cytophagales</taxon>
        <taxon>Spirosomataceae</taxon>
        <taxon>Persicitalea</taxon>
    </lineage>
</organism>